<name>A0A9D4FYY2_DREPO</name>
<proteinExistence type="predicted"/>
<gene>
    <name evidence="1" type="ORF">DPMN_133953</name>
</gene>
<accession>A0A9D4FYY2</accession>
<keyword evidence="2" id="KW-1185">Reference proteome</keyword>
<comment type="caution">
    <text evidence="1">The sequence shown here is derived from an EMBL/GenBank/DDBJ whole genome shotgun (WGS) entry which is preliminary data.</text>
</comment>
<protein>
    <submittedName>
        <fullName evidence="1">Uncharacterized protein</fullName>
    </submittedName>
</protein>
<dbReference type="SUPFAM" id="SSF49842">
    <property type="entry name" value="TNF-like"/>
    <property type="match status" value="1"/>
</dbReference>
<dbReference type="EMBL" id="JAIWYP010000006">
    <property type="protein sequence ID" value="KAH3805648.1"/>
    <property type="molecule type" value="Genomic_DNA"/>
</dbReference>
<dbReference type="Gene3D" id="2.60.120.40">
    <property type="match status" value="1"/>
</dbReference>
<evidence type="ECO:0000313" key="2">
    <source>
        <dbReference type="Proteomes" id="UP000828390"/>
    </source>
</evidence>
<reference evidence="1" key="1">
    <citation type="journal article" date="2019" name="bioRxiv">
        <title>The Genome of the Zebra Mussel, Dreissena polymorpha: A Resource for Invasive Species Research.</title>
        <authorList>
            <person name="McCartney M.A."/>
            <person name="Auch B."/>
            <person name="Kono T."/>
            <person name="Mallez S."/>
            <person name="Zhang Y."/>
            <person name="Obille A."/>
            <person name="Becker A."/>
            <person name="Abrahante J.E."/>
            <person name="Garbe J."/>
            <person name="Badalamenti J.P."/>
            <person name="Herman A."/>
            <person name="Mangelson H."/>
            <person name="Liachko I."/>
            <person name="Sullivan S."/>
            <person name="Sone E.D."/>
            <person name="Koren S."/>
            <person name="Silverstein K.A.T."/>
            <person name="Beckman K.B."/>
            <person name="Gohl D.M."/>
        </authorList>
    </citation>
    <scope>NUCLEOTIDE SEQUENCE</scope>
    <source>
        <strain evidence="1">Duluth1</strain>
        <tissue evidence="1">Whole animal</tissue>
    </source>
</reference>
<dbReference type="Proteomes" id="UP000828390">
    <property type="component" value="Unassembled WGS sequence"/>
</dbReference>
<reference evidence="1" key="2">
    <citation type="submission" date="2020-11" db="EMBL/GenBank/DDBJ databases">
        <authorList>
            <person name="McCartney M.A."/>
            <person name="Auch B."/>
            <person name="Kono T."/>
            <person name="Mallez S."/>
            <person name="Becker A."/>
            <person name="Gohl D.M."/>
            <person name="Silverstein K.A.T."/>
            <person name="Koren S."/>
            <person name="Bechman K.B."/>
            <person name="Herman A."/>
            <person name="Abrahante J.E."/>
            <person name="Garbe J."/>
        </authorList>
    </citation>
    <scope>NUCLEOTIDE SEQUENCE</scope>
    <source>
        <strain evidence="1">Duluth1</strain>
        <tissue evidence="1">Whole animal</tissue>
    </source>
</reference>
<organism evidence="1 2">
    <name type="scientific">Dreissena polymorpha</name>
    <name type="common">Zebra mussel</name>
    <name type="synonym">Mytilus polymorpha</name>
    <dbReference type="NCBI Taxonomy" id="45954"/>
    <lineage>
        <taxon>Eukaryota</taxon>
        <taxon>Metazoa</taxon>
        <taxon>Spiralia</taxon>
        <taxon>Lophotrochozoa</taxon>
        <taxon>Mollusca</taxon>
        <taxon>Bivalvia</taxon>
        <taxon>Autobranchia</taxon>
        <taxon>Heteroconchia</taxon>
        <taxon>Euheterodonta</taxon>
        <taxon>Imparidentia</taxon>
        <taxon>Neoheterodontei</taxon>
        <taxon>Myida</taxon>
        <taxon>Dreissenoidea</taxon>
        <taxon>Dreissenidae</taxon>
        <taxon>Dreissena</taxon>
    </lineage>
</organism>
<sequence>MTFDGHSTHCAIHKNDVPLSTIYVSGANGHQWDSASSTVSVAMVKGDTVTLRHMDDDHSVAGAFYGGQSRFTGFLLQQHGHELSVAPIIG</sequence>
<dbReference type="AlphaFoldDB" id="A0A9D4FYY2"/>
<dbReference type="InterPro" id="IPR008983">
    <property type="entry name" value="Tumour_necrosis_fac-like_dom"/>
</dbReference>
<evidence type="ECO:0000313" key="1">
    <source>
        <dbReference type="EMBL" id="KAH3805648.1"/>
    </source>
</evidence>